<protein>
    <recommendedName>
        <fullName evidence="4">Outer membrane lipoprotein-sorting protein</fullName>
    </recommendedName>
</protein>
<dbReference type="STRING" id="1288826.MSNKSG1_02856"/>
<feature type="chain" id="PRO_5004081119" description="Outer membrane lipoprotein-sorting protein" evidence="1">
    <location>
        <begin position="26"/>
        <end position="422"/>
    </location>
</feature>
<comment type="caution">
    <text evidence="2">The sequence shown here is derived from an EMBL/GenBank/DDBJ whole genome shotgun (WGS) entry which is preliminary data.</text>
</comment>
<dbReference type="Pfam" id="PF07044">
    <property type="entry name" value="DUF1329"/>
    <property type="match status" value="1"/>
</dbReference>
<dbReference type="InterPro" id="IPR010752">
    <property type="entry name" value="DUF1329"/>
</dbReference>
<dbReference type="PATRIC" id="fig|1288826.3.peg.548"/>
<gene>
    <name evidence="2" type="ORF">MSNKSG1_02856</name>
</gene>
<reference evidence="2 3" key="1">
    <citation type="journal article" date="2013" name="Genome Announc.">
        <title>Genome Sequence of Hydrothermal Arsenic-Respiring Bacterium Marinobacter santoriniensis NKSG1T.</title>
        <authorList>
            <person name="Handley K.M."/>
            <person name="Upton M."/>
            <person name="Beatson S.A."/>
            <person name="Hery M."/>
            <person name="Lloyd J.R."/>
        </authorList>
    </citation>
    <scope>NUCLEOTIDE SEQUENCE [LARGE SCALE GENOMIC DNA]</scope>
    <source>
        <strain evidence="2 3">NKSG1</strain>
    </source>
</reference>
<dbReference type="eggNOG" id="ENOG502Z8A1">
    <property type="taxonomic scope" value="Bacteria"/>
</dbReference>
<organism evidence="2 3">
    <name type="scientific">Marinobacter santoriniensis NKSG1</name>
    <dbReference type="NCBI Taxonomy" id="1288826"/>
    <lineage>
        <taxon>Bacteria</taxon>
        <taxon>Pseudomonadati</taxon>
        <taxon>Pseudomonadota</taxon>
        <taxon>Gammaproteobacteria</taxon>
        <taxon>Pseudomonadales</taxon>
        <taxon>Marinobacteraceae</taxon>
        <taxon>Marinobacter</taxon>
    </lineage>
</organism>
<dbReference type="Proteomes" id="UP000011960">
    <property type="component" value="Unassembled WGS sequence"/>
</dbReference>
<evidence type="ECO:0008006" key="4">
    <source>
        <dbReference type="Google" id="ProtNLM"/>
    </source>
</evidence>
<evidence type="ECO:0000256" key="1">
    <source>
        <dbReference type="SAM" id="SignalP"/>
    </source>
</evidence>
<dbReference type="RefSeq" id="WP_008937729.1">
    <property type="nucleotide sequence ID" value="NZ_APAT01000008.1"/>
</dbReference>
<name>M7CV17_9GAMM</name>
<keyword evidence="3" id="KW-1185">Reference proteome</keyword>
<keyword evidence="1" id="KW-0732">Signal</keyword>
<feature type="signal peptide" evidence="1">
    <location>
        <begin position="1"/>
        <end position="25"/>
    </location>
</feature>
<dbReference type="CDD" id="cd16329">
    <property type="entry name" value="LolA_like"/>
    <property type="match status" value="1"/>
</dbReference>
<evidence type="ECO:0000313" key="3">
    <source>
        <dbReference type="Proteomes" id="UP000011960"/>
    </source>
</evidence>
<proteinExistence type="predicted"/>
<sequence length="422" mass="48030">MKTIRTLKTFALAAGLMAGSGMLSAAELSAGDTLSAANLDQRLSDTFHGDTIDSLLTDVQKRLIKNEGLIITLKDPEPIQLGKDYLAATEKYAGTVTYNPDTRMMEGWKAGIPFPNVTEDTPNAAEKLIWNHHVAQPIKNFQDYPEFAYLFIDDERGLERTQNWVLRRYYMKGRLGEDKTVEGDGDVLWKQLLYATYPADIRGLGLFTIRYDSPKLDDSWAYIKSVRRTRRLSGGTWMDPIGGTDQLNDDIEIFNAHPTWYPEYKLLGKRKVLVVANSQTSAWAPDASGSAAQFPIVDLDHAPYWNPKDQWEPREVWVIEAVTPPEHPYSKKVMYMDTQFPRFYMADVYDRKGEFWKWMNYDLRTIKTEDGDRGIVSNAGFTIDYQRRHATIFVLAPSAKLNTPGFDGDSISLRELEQAAVR</sequence>
<dbReference type="AlphaFoldDB" id="M7CV17"/>
<accession>M7CV17</accession>
<evidence type="ECO:0000313" key="2">
    <source>
        <dbReference type="EMBL" id="EMP56964.1"/>
    </source>
</evidence>
<dbReference type="EMBL" id="APAT01000008">
    <property type="protein sequence ID" value="EMP56964.1"/>
    <property type="molecule type" value="Genomic_DNA"/>
</dbReference>
<dbReference type="Gene3D" id="2.50.20.10">
    <property type="entry name" value="Lipoprotein localisation LolA/LolB/LppX"/>
    <property type="match status" value="1"/>
</dbReference>